<gene>
    <name evidence="2" type="ORF">GWK10_03835</name>
</gene>
<dbReference type="AlphaFoldDB" id="A0A6M0CH79"/>
<evidence type="ECO:0000256" key="1">
    <source>
        <dbReference type="SAM" id="Phobius"/>
    </source>
</evidence>
<name>A0A6M0CH79_9FLAO</name>
<reference evidence="2 3" key="1">
    <citation type="submission" date="2020-01" db="EMBL/GenBank/DDBJ databases">
        <title>Spongiivirga citrea KCTC 32990T.</title>
        <authorList>
            <person name="Wang G."/>
        </authorList>
    </citation>
    <scope>NUCLEOTIDE SEQUENCE [LARGE SCALE GENOMIC DNA]</scope>
    <source>
        <strain evidence="2 3">KCTC 32990</strain>
    </source>
</reference>
<comment type="caution">
    <text evidence="2">The sequence shown here is derived from an EMBL/GenBank/DDBJ whole genome shotgun (WGS) entry which is preliminary data.</text>
</comment>
<dbReference type="EMBL" id="JAABOQ010000002">
    <property type="protein sequence ID" value="NER16323.1"/>
    <property type="molecule type" value="Genomic_DNA"/>
</dbReference>
<accession>A0A6M0CH79</accession>
<sequence>MEKQKLPNGVLSIILGVFGYLCCCIGGIGFIPAGIGFFLANKAEKQYKENPENYDNYNQIKTAKIIALIALIINILYLGWTIYRISTIGWDELQEQQRMILEEWGVDQ</sequence>
<protein>
    <recommendedName>
        <fullName evidence="4">DUF4190 domain-containing protein</fullName>
    </recommendedName>
</protein>
<keyword evidence="1" id="KW-0472">Membrane</keyword>
<proteinExistence type="predicted"/>
<dbReference type="Proteomes" id="UP000474296">
    <property type="component" value="Unassembled WGS sequence"/>
</dbReference>
<keyword evidence="1" id="KW-0812">Transmembrane</keyword>
<dbReference type="NCBIfam" id="NF040945">
    <property type="entry name" value="CCC_membrane"/>
    <property type="match status" value="1"/>
</dbReference>
<keyword evidence="3" id="KW-1185">Reference proteome</keyword>
<feature type="transmembrane region" description="Helical" evidence="1">
    <location>
        <begin position="65"/>
        <end position="83"/>
    </location>
</feature>
<evidence type="ECO:0000313" key="2">
    <source>
        <dbReference type="EMBL" id="NER16323.1"/>
    </source>
</evidence>
<evidence type="ECO:0008006" key="4">
    <source>
        <dbReference type="Google" id="ProtNLM"/>
    </source>
</evidence>
<feature type="transmembrane region" description="Helical" evidence="1">
    <location>
        <begin position="12"/>
        <end position="40"/>
    </location>
</feature>
<organism evidence="2 3">
    <name type="scientific">Spongiivirga citrea</name>
    <dbReference type="NCBI Taxonomy" id="1481457"/>
    <lineage>
        <taxon>Bacteria</taxon>
        <taxon>Pseudomonadati</taxon>
        <taxon>Bacteroidota</taxon>
        <taxon>Flavobacteriia</taxon>
        <taxon>Flavobacteriales</taxon>
        <taxon>Flavobacteriaceae</taxon>
        <taxon>Spongiivirga</taxon>
    </lineage>
</organism>
<dbReference type="RefSeq" id="WP_164029599.1">
    <property type="nucleotide sequence ID" value="NZ_JAABOQ010000002.1"/>
</dbReference>
<dbReference type="InterPro" id="IPR011655">
    <property type="entry name" value="MpPF26"/>
</dbReference>
<dbReference type="Pfam" id="PF07666">
    <property type="entry name" value="MpPF26"/>
    <property type="match status" value="1"/>
</dbReference>
<evidence type="ECO:0000313" key="3">
    <source>
        <dbReference type="Proteomes" id="UP000474296"/>
    </source>
</evidence>
<keyword evidence="1" id="KW-1133">Transmembrane helix</keyword>